<name>A0A8J5IP77_9STRA</name>
<reference evidence="1" key="1">
    <citation type="submission" date="2021-01" db="EMBL/GenBank/DDBJ databases">
        <title>Phytophthora aleatoria, a newly-described species from Pinus radiata is distinct from Phytophthora cactorum isolates based on comparative genomics.</title>
        <authorList>
            <person name="Mcdougal R."/>
            <person name="Panda P."/>
            <person name="Williams N."/>
            <person name="Studholme D.J."/>
        </authorList>
    </citation>
    <scope>NUCLEOTIDE SEQUENCE</scope>
    <source>
        <strain evidence="1">NZFS 4037</strain>
    </source>
</reference>
<protein>
    <submittedName>
        <fullName evidence="1">Uncharacterized protein</fullName>
    </submittedName>
</protein>
<dbReference type="PANTHER" id="PTHR40866">
    <property type="entry name" value="BED-TYPE DOMAIN-CONTAINING PROTEIN"/>
    <property type="match status" value="1"/>
</dbReference>
<dbReference type="EMBL" id="JAENGY010003688">
    <property type="protein sequence ID" value="KAG6941397.1"/>
    <property type="molecule type" value="Genomic_DNA"/>
</dbReference>
<evidence type="ECO:0000313" key="2">
    <source>
        <dbReference type="Proteomes" id="UP000709295"/>
    </source>
</evidence>
<sequence length="63" mass="7187">MIAVVADIMETNKAIARRIKVPLFGYAAHRFNLAVREWLEPQLPLIKKVGTLMRKLKTAKRVA</sequence>
<dbReference type="PANTHER" id="PTHR40866:SF1">
    <property type="entry name" value="BED-TYPE DOMAIN-CONTAINING PROTEIN"/>
    <property type="match status" value="1"/>
</dbReference>
<accession>A0A8J5IP77</accession>
<dbReference type="Proteomes" id="UP000709295">
    <property type="component" value="Unassembled WGS sequence"/>
</dbReference>
<keyword evidence="2" id="KW-1185">Reference proteome</keyword>
<gene>
    <name evidence="1" type="ORF">JG688_00018691</name>
</gene>
<comment type="caution">
    <text evidence="1">The sequence shown here is derived from an EMBL/GenBank/DDBJ whole genome shotgun (WGS) entry which is preliminary data.</text>
</comment>
<organism evidence="1 2">
    <name type="scientific">Phytophthora aleatoria</name>
    <dbReference type="NCBI Taxonomy" id="2496075"/>
    <lineage>
        <taxon>Eukaryota</taxon>
        <taxon>Sar</taxon>
        <taxon>Stramenopiles</taxon>
        <taxon>Oomycota</taxon>
        <taxon>Peronosporomycetes</taxon>
        <taxon>Peronosporales</taxon>
        <taxon>Peronosporaceae</taxon>
        <taxon>Phytophthora</taxon>
    </lineage>
</organism>
<evidence type="ECO:0000313" key="1">
    <source>
        <dbReference type="EMBL" id="KAG6941397.1"/>
    </source>
</evidence>
<proteinExistence type="predicted"/>
<dbReference type="AlphaFoldDB" id="A0A8J5IP77"/>